<keyword evidence="2" id="KW-1185">Reference proteome</keyword>
<accession>A0AAN6ZII6</accession>
<comment type="caution">
    <text evidence="1">The sequence shown here is derived from an EMBL/GenBank/DDBJ whole genome shotgun (WGS) entry which is preliminary data.</text>
</comment>
<proteinExistence type="predicted"/>
<sequence>MPDTDIHFIDGGGARTAEKSGALASHSTGPSHSFRGSWFWQRFLTDRQTDRLAERWAEALQKIHSVTTTWCTVTCNIGQHTNPLQVTLGWRAQRANEARQVKRKRCWLGGRQPDDGHSVPGPRCWLDPWAADPARLCVHISWSVLFPSSRCRPTATEKHRYQIQASTYLKRPAALHKTTAPAHPQLPRP</sequence>
<dbReference type="Proteomes" id="UP001304895">
    <property type="component" value="Unassembled WGS sequence"/>
</dbReference>
<reference evidence="1" key="1">
    <citation type="journal article" date="2023" name="Mol. Phylogenet. Evol.">
        <title>Genome-scale phylogeny and comparative genomics of the fungal order Sordariales.</title>
        <authorList>
            <person name="Hensen N."/>
            <person name="Bonometti L."/>
            <person name="Westerberg I."/>
            <person name="Brannstrom I.O."/>
            <person name="Guillou S."/>
            <person name="Cros-Aarteil S."/>
            <person name="Calhoun S."/>
            <person name="Haridas S."/>
            <person name="Kuo A."/>
            <person name="Mondo S."/>
            <person name="Pangilinan J."/>
            <person name="Riley R."/>
            <person name="LaButti K."/>
            <person name="Andreopoulos B."/>
            <person name="Lipzen A."/>
            <person name="Chen C."/>
            <person name="Yan M."/>
            <person name="Daum C."/>
            <person name="Ng V."/>
            <person name="Clum A."/>
            <person name="Steindorff A."/>
            <person name="Ohm R.A."/>
            <person name="Martin F."/>
            <person name="Silar P."/>
            <person name="Natvig D.O."/>
            <person name="Lalanne C."/>
            <person name="Gautier V."/>
            <person name="Ament-Velasquez S.L."/>
            <person name="Kruys A."/>
            <person name="Hutchinson M.I."/>
            <person name="Powell A.J."/>
            <person name="Barry K."/>
            <person name="Miller A.N."/>
            <person name="Grigoriev I.V."/>
            <person name="Debuchy R."/>
            <person name="Gladieux P."/>
            <person name="Hiltunen Thoren M."/>
            <person name="Johannesson H."/>
        </authorList>
    </citation>
    <scope>NUCLEOTIDE SEQUENCE</scope>
    <source>
        <strain evidence="1">CBS 123565</strain>
    </source>
</reference>
<reference evidence="1" key="2">
    <citation type="submission" date="2023-05" db="EMBL/GenBank/DDBJ databases">
        <authorList>
            <consortium name="Lawrence Berkeley National Laboratory"/>
            <person name="Steindorff A."/>
            <person name="Hensen N."/>
            <person name="Bonometti L."/>
            <person name="Westerberg I."/>
            <person name="Brannstrom I.O."/>
            <person name="Guillou S."/>
            <person name="Cros-Aarteil S."/>
            <person name="Calhoun S."/>
            <person name="Haridas S."/>
            <person name="Kuo A."/>
            <person name="Mondo S."/>
            <person name="Pangilinan J."/>
            <person name="Riley R."/>
            <person name="Labutti K."/>
            <person name="Andreopoulos B."/>
            <person name="Lipzen A."/>
            <person name="Chen C."/>
            <person name="Yanf M."/>
            <person name="Daum C."/>
            <person name="Ng V."/>
            <person name="Clum A."/>
            <person name="Ohm R."/>
            <person name="Martin F."/>
            <person name="Silar P."/>
            <person name="Natvig D."/>
            <person name="Lalanne C."/>
            <person name="Gautier V."/>
            <person name="Ament-Velasquez S.L."/>
            <person name="Kruys A."/>
            <person name="Hutchinson M.I."/>
            <person name="Powell A.J."/>
            <person name="Barry K."/>
            <person name="Miller A.N."/>
            <person name="Grigoriev I.V."/>
            <person name="Debuchy R."/>
            <person name="Gladieux P."/>
            <person name="Thoren M.H."/>
            <person name="Johannesson H."/>
        </authorList>
    </citation>
    <scope>NUCLEOTIDE SEQUENCE</scope>
    <source>
        <strain evidence="1">CBS 123565</strain>
    </source>
</reference>
<name>A0AAN6ZII6_9PEZI</name>
<protein>
    <submittedName>
        <fullName evidence="1">Uncharacterized protein</fullName>
    </submittedName>
</protein>
<evidence type="ECO:0000313" key="2">
    <source>
        <dbReference type="Proteomes" id="UP001304895"/>
    </source>
</evidence>
<gene>
    <name evidence="1" type="ORF">BT67DRAFT_24460</name>
</gene>
<organism evidence="1 2">
    <name type="scientific">Trichocladium antarcticum</name>
    <dbReference type="NCBI Taxonomy" id="1450529"/>
    <lineage>
        <taxon>Eukaryota</taxon>
        <taxon>Fungi</taxon>
        <taxon>Dikarya</taxon>
        <taxon>Ascomycota</taxon>
        <taxon>Pezizomycotina</taxon>
        <taxon>Sordariomycetes</taxon>
        <taxon>Sordariomycetidae</taxon>
        <taxon>Sordariales</taxon>
        <taxon>Chaetomiaceae</taxon>
        <taxon>Trichocladium</taxon>
    </lineage>
</organism>
<dbReference type="AlphaFoldDB" id="A0AAN6ZII6"/>
<dbReference type="EMBL" id="MU853401">
    <property type="protein sequence ID" value="KAK4138834.1"/>
    <property type="molecule type" value="Genomic_DNA"/>
</dbReference>
<evidence type="ECO:0000313" key="1">
    <source>
        <dbReference type="EMBL" id="KAK4138834.1"/>
    </source>
</evidence>